<organism evidence="2 3">
    <name type="scientific">Mycena sanguinolenta</name>
    <dbReference type="NCBI Taxonomy" id="230812"/>
    <lineage>
        <taxon>Eukaryota</taxon>
        <taxon>Fungi</taxon>
        <taxon>Dikarya</taxon>
        <taxon>Basidiomycota</taxon>
        <taxon>Agaricomycotina</taxon>
        <taxon>Agaricomycetes</taxon>
        <taxon>Agaricomycetidae</taxon>
        <taxon>Agaricales</taxon>
        <taxon>Marasmiineae</taxon>
        <taxon>Mycenaceae</taxon>
        <taxon>Mycena</taxon>
    </lineage>
</organism>
<evidence type="ECO:0000313" key="2">
    <source>
        <dbReference type="EMBL" id="KAF7370294.1"/>
    </source>
</evidence>
<keyword evidence="1" id="KW-0175">Coiled coil</keyword>
<comment type="caution">
    <text evidence="2">The sequence shown here is derived from an EMBL/GenBank/DDBJ whole genome shotgun (WGS) entry which is preliminary data.</text>
</comment>
<sequence>MNSNEPPEDSEITFIRTMMAKTEARLVHLGDEISNLRGKLERLEEERVLLLHNSRTPTDAILSPLRRMPPELIREIFLWTLPSTSDALRLGRVDTSQSPWLLTHISSRWRAISLSTSSLWSLVAIDYTASVKTTSTYSVRLVETQLQRAQKLHVMFYGSTGMNSGPQVQMFQLLSQHSSRWEQLSVGLTSELAPLLSAVRDRVPSLRILWIQWTNWEEHAGVQSIDCFQTAPCLVDVGLFNIFRFTPVLFPFHQLTRYETNCPFETHRRVLRQTPNLVEAHINIDFDEIPWPNAAPTIDLLHLRRLYISNAKALDHLRLPAVEELALPEGPDLLSSFYSLLDRSSCSIRRLCLIRPMAHTAISILQKIASITELLIVHDDDTNEVNSLVATLSVPSLPGGTTLAPHLSLLYFGCEEVYFIDYEAYLAMLKSRWEANNCSLKRAALLIIDGPKPDPVTIAGLHALRREGLDLLLLDSAEADEEMNGWEYTVSSAGI</sequence>
<dbReference type="EMBL" id="JACAZH010000004">
    <property type="protein sequence ID" value="KAF7370294.1"/>
    <property type="molecule type" value="Genomic_DNA"/>
</dbReference>
<evidence type="ECO:0000313" key="3">
    <source>
        <dbReference type="Proteomes" id="UP000623467"/>
    </source>
</evidence>
<name>A0A8H6Z4B1_9AGAR</name>
<reference evidence="2" key="1">
    <citation type="submission" date="2020-05" db="EMBL/GenBank/DDBJ databases">
        <title>Mycena genomes resolve the evolution of fungal bioluminescence.</title>
        <authorList>
            <person name="Tsai I.J."/>
        </authorList>
    </citation>
    <scope>NUCLEOTIDE SEQUENCE</scope>
    <source>
        <strain evidence="2">160909Yilan</strain>
    </source>
</reference>
<dbReference type="OrthoDB" id="3365698at2759"/>
<feature type="coiled-coil region" evidence="1">
    <location>
        <begin position="26"/>
        <end position="53"/>
    </location>
</feature>
<protein>
    <submittedName>
        <fullName evidence="2">F-box domain-containing protein</fullName>
    </submittedName>
</protein>
<keyword evidence="3" id="KW-1185">Reference proteome</keyword>
<evidence type="ECO:0000256" key="1">
    <source>
        <dbReference type="SAM" id="Coils"/>
    </source>
</evidence>
<gene>
    <name evidence="2" type="ORF">MSAN_00660700</name>
</gene>
<proteinExistence type="predicted"/>
<dbReference type="Proteomes" id="UP000623467">
    <property type="component" value="Unassembled WGS sequence"/>
</dbReference>
<accession>A0A8H6Z4B1</accession>
<dbReference type="AlphaFoldDB" id="A0A8H6Z4B1"/>